<protein>
    <submittedName>
        <fullName evidence="1">Uncharacterized protein</fullName>
    </submittedName>
</protein>
<organism evidence="1">
    <name type="scientific">marine metagenome</name>
    <dbReference type="NCBI Taxonomy" id="408172"/>
    <lineage>
        <taxon>unclassified sequences</taxon>
        <taxon>metagenomes</taxon>
        <taxon>ecological metagenomes</taxon>
    </lineage>
</organism>
<dbReference type="AlphaFoldDB" id="A0A382U3P3"/>
<feature type="non-terminal residue" evidence="1">
    <location>
        <position position="1"/>
    </location>
</feature>
<sequence length="296" mass="30797">LETGATDAAVDYTSGSGNDTLVFNYTVASGNVSDDLDYKGTTSLAVGTSILDLAGNGLVTTLATPGATNSISVNKAIIIDGAVPTIDSVSTTTADGYYKEGDSLDIVLFVSEELAVTGTPRITLETGEADASVTFTSNADSQQLLFRYTIAAGHNSSDLDYTDTTSVALDGGTILDLAGNPLPLTLAVPGQAGSISPTNALVVDTQAPACSLAYFNFTQPLLSNLGKGEDRLDIKAMFNEKIKSSPTLSVFWPVATDSTHVDKGFTGSEDDDSTWTYTITALPELTTYTGNITVRL</sequence>
<accession>A0A382U3P3</accession>
<feature type="non-terminal residue" evidence="1">
    <location>
        <position position="296"/>
    </location>
</feature>
<reference evidence="1" key="1">
    <citation type="submission" date="2018-05" db="EMBL/GenBank/DDBJ databases">
        <authorList>
            <person name="Lanie J.A."/>
            <person name="Ng W.-L."/>
            <person name="Kazmierczak K.M."/>
            <person name="Andrzejewski T.M."/>
            <person name="Davidsen T.M."/>
            <person name="Wayne K.J."/>
            <person name="Tettelin H."/>
            <person name="Glass J.I."/>
            <person name="Rusch D."/>
            <person name="Podicherti R."/>
            <person name="Tsui H.-C.T."/>
            <person name="Winkler M.E."/>
        </authorList>
    </citation>
    <scope>NUCLEOTIDE SEQUENCE</scope>
</reference>
<gene>
    <name evidence="1" type="ORF">METZ01_LOCUS381798</name>
</gene>
<dbReference type="EMBL" id="UINC01141292">
    <property type="protein sequence ID" value="SVD28944.1"/>
    <property type="molecule type" value="Genomic_DNA"/>
</dbReference>
<name>A0A382U3P3_9ZZZZ</name>
<proteinExistence type="predicted"/>
<evidence type="ECO:0000313" key="1">
    <source>
        <dbReference type="EMBL" id="SVD28944.1"/>
    </source>
</evidence>